<keyword evidence="1 2" id="KW-0238">DNA-binding</keyword>
<evidence type="ECO:0000256" key="2">
    <source>
        <dbReference type="PROSITE-ProRule" id="PRU00335"/>
    </source>
</evidence>
<evidence type="ECO:0000259" key="3">
    <source>
        <dbReference type="PROSITE" id="PS50977"/>
    </source>
</evidence>
<dbReference type="InterPro" id="IPR001647">
    <property type="entry name" value="HTH_TetR"/>
</dbReference>
<dbReference type="PANTHER" id="PTHR43479:SF11">
    <property type="entry name" value="ACREF_ENVCD OPERON REPRESSOR-RELATED"/>
    <property type="match status" value="1"/>
</dbReference>
<dbReference type="SUPFAM" id="SSF48498">
    <property type="entry name" value="Tetracyclin repressor-like, C-terminal domain"/>
    <property type="match status" value="1"/>
</dbReference>
<dbReference type="SUPFAM" id="SSF46689">
    <property type="entry name" value="Homeodomain-like"/>
    <property type="match status" value="1"/>
</dbReference>
<dbReference type="Proteomes" id="UP000184476">
    <property type="component" value="Unassembled WGS sequence"/>
</dbReference>
<feature type="DNA-binding region" description="H-T-H motif" evidence="2">
    <location>
        <begin position="24"/>
        <end position="43"/>
    </location>
</feature>
<dbReference type="Gene3D" id="1.10.357.10">
    <property type="entry name" value="Tetracycline Repressor, domain 2"/>
    <property type="match status" value="1"/>
</dbReference>
<dbReference type="AlphaFoldDB" id="A0A1M5AVU9"/>
<keyword evidence="5" id="KW-1185">Reference proteome</keyword>
<proteinExistence type="predicted"/>
<evidence type="ECO:0000313" key="5">
    <source>
        <dbReference type="Proteomes" id="UP000184476"/>
    </source>
</evidence>
<dbReference type="STRING" id="112248.SAMN05444392_11631"/>
<reference evidence="4 5" key="1">
    <citation type="submission" date="2016-11" db="EMBL/GenBank/DDBJ databases">
        <authorList>
            <person name="Jaros S."/>
            <person name="Januszkiewicz K."/>
            <person name="Wedrychowicz H."/>
        </authorList>
    </citation>
    <scope>NUCLEOTIDE SEQUENCE [LARGE SCALE GENOMIC DNA]</scope>
    <source>
        <strain evidence="4 5">DSM 44666</strain>
    </source>
</reference>
<dbReference type="Gene3D" id="1.10.10.60">
    <property type="entry name" value="Homeodomain-like"/>
    <property type="match status" value="1"/>
</dbReference>
<dbReference type="PROSITE" id="PS50977">
    <property type="entry name" value="HTH_TETR_2"/>
    <property type="match status" value="1"/>
</dbReference>
<feature type="domain" description="HTH tetR-type" evidence="3">
    <location>
        <begin position="1"/>
        <end position="61"/>
    </location>
</feature>
<evidence type="ECO:0000256" key="1">
    <source>
        <dbReference type="ARBA" id="ARBA00023125"/>
    </source>
</evidence>
<dbReference type="OrthoDB" id="9780824at2"/>
<accession>A0A1M5AVU9</accession>
<dbReference type="InterPro" id="IPR036271">
    <property type="entry name" value="Tet_transcr_reg_TetR-rel_C_sf"/>
</dbReference>
<sequence length="192" mass="22469">MSTADQIFHGAIQEFANRGFDQATIDDIAQQAGVAKGTIYYHFKNGKEELFKFIMNHGMDQLIDYTKTSIESHQHRESQLHAWLKAHIQFSIENQEFIKLMFNEGFGKKDRQKQCRRKIRKYIEFIASILAEKQPHTLRHYQTATAIFGAASISIIQTLYHLEDQQPAHDEIRILEQVLWQLIQSSLHQVKR</sequence>
<dbReference type="Pfam" id="PF00440">
    <property type="entry name" value="TetR_N"/>
    <property type="match status" value="1"/>
</dbReference>
<dbReference type="InterPro" id="IPR009057">
    <property type="entry name" value="Homeodomain-like_sf"/>
</dbReference>
<dbReference type="PANTHER" id="PTHR43479">
    <property type="entry name" value="ACREF/ENVCD OPERON REPRESSOR-RELATED"/>
    <property type="match status" value="1"/>
</dbReference>
<dbReference type="PRINTS" id="PR00455">
    <property type="entry name" value="HTHTETR"/>
</dbReference>
<gene>
    <name evidence="4" type="ORF">SAMN05444392_11631</name>
</gene>
<dbReference type="GO" id="GO:0003677">
    <property type="term" value="F:DNA binding"/>
    <property type="evidence" value="ECO:0007669"/>
    <property type="project" value="UniProtKB-UniRule"/>
</dbReference>
<evidence type="ECO:0000313" key="4">
    <source>
        <dbReference type="EMBL" id="SHF34340.1"/>
    </source>
</evidence>
<organism evidence="4 5">
    <name type="scientific">Seinonella peptonophila</name>
    <dbReference type="NCBI Taxonomy" id="112248"/>
    <lineage>
        <taxon>Bacteria</taxon>
        <taxon>Bacillati</taxon>
        <taxon>Bacillota</taxon>
        <taxon>Bacilli</taxon>
        <taxon>Bacillales</taxon>
        <taxon>Thermoactinomycetaceae</taxon>
        <taxon>Seinonella</taxon>
    </lineage>
</organism>
<protein>
    <submittedName>
        <fullName evidence="4">Transcriptional regulator, TetR family</fullName>
    </submittedName>
</protein>
<dbReference type="InterPro" id="IPR050624">
    <property type="entry name" value="HTH-type_Tx_Regulator"/>
</dbReference>
<dbReference type="RefSeq" id="WP_073157642.1">
    <property type="nucleotide sequence ID" value="NZ_FQVL01000016.1"/>
</dbReference>
<name>A0A1M5AVU9_9BACL</name>
<dbReference type="EMBL" id="FQVL01000016">
    <property type="protein sequence ID" value="SHF34340.1"/>
    <property type="molecule type" value="Genomic_DNA"/>
</dbReference>